<dbReference type="GO" id="GO:0033550">
    <property type="term" value="F:MAP kinase tyrosine phosphatase activity"/>
    <property type="evidence" value="ECO:0007669"/>
    <property type="project" value="TreeGrafter"/>
</dbReference>
<accession>A0AAE1PPE2</accession>
<name>A0AAE1PPE2_9EUCA</name>
<comment type="caution">
    <text evidence="2">The sequence shown here is derived from an EMBL/GenBank/DDBJ whole genome shotgun (WGS) entry which is preliminary data.</text>
</comment>
<evidence type="ECO:0000256" key="1">
    <source>
        <dbReference type="ARBA" id="ARBA00022912"/>
    </source>
</evidence>
<dbReference type="AlphaFoldDB" id="A0AAE1PPE2"/>
<evidence type="ECO:0000313" key="3">
    <source>
        <dbReference type="Proteomes" id="UP001292094"/>
    </source>
</evidence>
<dbReference type="PANTHER" id="PTHR10159">
    <property type="entry name" value="DUAL SPECIFICITY PROTEIN PHOSPHATASE"/>
    <property type="match status" value="1"/>
</dbReference>
<sequence>MVARKWGGVGCVEGWGRILRMVVVVNLCRGGVVDCGGFQTFERTYPELCEDALMRTRDDMVETPSCYEPYNPCLPVGVGVGVGGGMPPSPGNEATIEQAAASEVLPFLYIGNARDAQDLRVLQALGITRVLNVTSHLPGYHQDSGICYKTLPAMDSGHQNLRQYFDEAIHFIGEYHNMFINKERF</sequence>
<dbReference type="Proteomes" id="UP001292094">
    <property type="component" value="Unassembled WGS sequence"/>
</dbReference>
<keyword evidence="3" id="KW-1185">Reference proteome</keyword>
<dbReference type="GO" id="GO:0043409">
    <property type="term" value="P:negative regulation of MAPK cascade"/>
    <property type="evidence" value="ECO:0007669"/>
    <property type="project" value="TreeGrafter"/>
</dbReference>
<dbReference type="InterPro" id="IPR008343">
    <property type="entry name" value="MKP"/>
</dbReference>
<dbReference type="PRINTS" id="PR01764">
    <property type="entry name" value="MAPKPHPHTASE"/>
</dbReference>
<keyword evidence="1" id="KW-0904">Protein phosphatase</keyword>
<dbReference type="InterPro" id="IPR029021">
    <property type="entry name" value="Prot-tyrosine_phosphatase-like"/>
</dbReference>
<dbReference type="EMBL" id="JAWZYT010001569">
    <property type="protein sequence ID" value="KAK4311009.1"/>
    <property type="molecule type" value="Genomic_DNA"/>
</dbReference>
<dbReference type="PANTHER" id="PTHR10159:SF528">
    <property type="entry name" value="PUCKERED, ISOFORM A"/>
    <property type="match status" value="1"/>
</dbReference>
<protein>
    <submittedName>
        <fullName evidence="2">Uncharacterized protein</fullName>
    </submittedName>
</protein>
<dbReference type="GO" id="GO:0005829">
    <property type="term" value="C:cytosol"/>
    <property type="evidence" value="ECO:0007669"/>
    <property type="project" value="TreeGrafter"/>
</dbReference>
<gene>
    <name evidence="2" type="ORF">Pmani_017469</name>
</gene>
<evidence type="ECO:0000313" key="2">
    <source>
        <dbReference type="EMBL" id="KAK4311009.1"/>
    </source>
</evidence>
<dbReference type="PRINTS" id="PR01908">
    <property type="entry name" value="ADSPHPHTASE"/>
</dbReference>
<reference evidence="2" key="1">
    <citation type="submission" date="2023-11" db="EMBL/GenBank/DDBJ databases">
        <title>Genome assemblies of two species of porcelain crab, Petrolisthes cinctipes and Petrolisthes manimaculis (Anomura: Porcellanidae).</title>
        <authorList>
            <person name="Angst P."/>
        </authorList>
    </citation>
    <scope>NUCLEOTIDE SEQUENCE</scope>
    <source>
        <strain evidence="2">PB745_02</strain>
        <tissue evidence="2">Gill</tissue>
    </source>
</reference>
<dbReference type="GO" id="GO:0008330">
    <property type="term" value="F:protein tyrosine/threonine phosphatase activity"/>
    <property type="evidence" value="ECO:0007669"/>
    <property type="project" value="TreeGrafter"/>
</dbReference>
<dbReference type="GO" id="GO:0017017">
    <property type="term" value="F:MAP kinase tyrosine/serine/threonine phosphatase activity"/>
    <property type="evidence" value="ECO:0007669"/>
    <property type="project" value="InterPro"/>
</dbReference>
<keyword evidence="1" id="KW-0378">Hydrolase</keyword>
<proteinExistence type="predicted"/>
<dbReference type="SUPFAM" id="SSF52799">
    <property type="entry name" value="(Phosphotyrosine protein) phosphatases II"/>
    <property type="match status" value="1"/>
</dbReference>
<dbReference type="Gene3D" id="3.90.190.10">
    <property type="entry name" value="Protein tyrosine phosphatase superfamily"/>
    <property type="match status" value="1"/>
</dbReference>
<organism evidence="2 3">
    <name type="scientific">Petrolisthes manimaculis</name>
    <dbReference type="NCBI Taxonomy" id="1843537"/>
    <lineage>
        <taxon>Eukaryota</taxon>
        <taxon>Metazoa</taxon>
        <taxon>Ecdysozoa</taxon>
        <taxon>Arthropoda</taxon>
        <taxon>Crustacea</taxon>
        <taxon>Multicrustacea</taxon>
        <taxon>Malacostraca</taxon>
        <taxon>Eumalacostraca</taxon>
        <taxon>Eucarida</taxon>
        <taxon>Decapoda</taxon>
        <taxon>Pleocyemata</taxon>
        <taxon>Anomura</taxon>
        <taxon>Galatheoidea</taxon>
        <taxon>Porcellanidae</taxon>
        <taxon>Petrolisthes</taxon>
    </lineage>
</organism>